<sequence length="110" mass="12761">MLIDRVSCQILISPLLSHPRWPRADRGLPTAVVTNAMVTSGTYSPRHGRDIPLYNFMHFAYFLESKYSQPARLLFQQQQRVRQSFPRPLKSIGRLRLVTPAVNGRFRRPL</sequence>
<reference evidence="1 2" key="1">
    <citation type="journal article" date="2019" name="Commun. Biol.">
        <title>The bagworm genome reveals a unique fibroin gene that provides high tensile strength.</title>
        <authorList>
            <person name="Kono N."/>
            <person name="Nakamura H."/>
            <person name="Ohtoshi R."/>
            <person name="Tomita M."/>
            <person name="Numata K."/>
            <person name="Arakawa K."/>
        </authorList>
    </citation>
    <scope>NUCLEOTIDE SEQUENCE [LARGE SCALE GENOMIC DNA]</scope>
</reference>
<proteinExistence type="predicted"/>
<dbReference type="AlphaFoldDB" id="A0A4C1SQP6"/>
<evidence type="ECO:0000313" key="2">
    <source>
        <dbReference type="Proteomes" id="UP000299102"/>
    </source>
</evidence>
<organism evidence="1 2">
    <name type="scientific">Eumeta variegata</name>
    <name type="common">Bagworm moth</name>
    <name type="synonym">Eumeta japonica</name>
    <dbReference type="NCBI Taxonomy" id="151549"/>
    <lineage>
        <taxon>Eukaryota</taxon>
        <taxon>Metazoa</taxon>
        <taxon>Ecdysozoa</taxon>
        <taxon>Arthropoda</taxon>
        <taxon>Hexapoda</taxon>
        <taxon>Insecta</taxon>
        <taxon>Pterygota</taxon>
        <taxon>Neoptera</taxon>
        <taxon>Endopterygota</taxon>
        <taxon>Lepidoptera</taxon>
        <taxon>Glossata</taxon>
        <taxon>Ditrysia</taxon>
        <taxon>Tineoidea</taxon>
        <taxon>Psychidae</taxon>
        <taxon>Oiketicinae</taxon>
        <taxon>Eumeta</taxon>
    </lineage>
</organism>
<dbReference type="Proteomes" id="UP000299102">
    <property type="component" value="Unassembled WGS sequence"/>
</dbReference>
<accession>A0A4C1SQP6</accession>
<gene>
    <name evidence="1" type="ORF">EVAR_3906_1</name>
</gene>
<dbReference type="EMBL" id="BGZK01000014">
    <property type="protein sequence ID" value="GBP04543.1"/>
    <property type="molecule type" value="Genomic_DNA"/>
</dbReference>
<name>A0A4C1SQP6_EUMVA</name>
<protein>
    <submittedName>
        <fullName evidence="1">Uncharacterized protein</fullName>
    </submittedName>
</protein>
<evidence type="ECO:0000313" key="1">
    <source>
        <dbReference type="EMBL" id="GBP04543.1"/>
    </source>
</evidence>
<keyword evidence="2" id="KW-1185">Reference proteome</keyword>
<comment type="caution">
    <text evidence="1">The sequence shown here is derived from an EMBL/GenBank/DDBJ whole genome shotgun (WGS) entry which is preliminary data.</text>
</comment>